<protein>
    <recommendedName>
        <fullName evidence="3">Ketosynthase family 3 (KS3) domain-containing protein</fullName>
    </recommendedName>
</protein>
<dbReference type="Gene3D" id="3.40.47.10">
    <property type="match status" value="1"/>
</dbReference>
<keyword evidence="1" id="KW-0596">Phosphopantetheine</keyword>
<evidence type="ECO:0000313" key="5">
    <source>
        <dbReference type="Proteomes" id="UP001251528"/>
    </source>
</evidence>
<evidence type="ECO:0000256" key="2">
    <source>
        <dbReference type="ARBA" id="ARBA00022553"/>
    </source>
</evidence>
<evidence type="ECO:0000256" key="1">
    <source>
        <dbReference type="ARBA" id="ARBA00022450"/>
    </source>
</evidence>
<keyword evidence="5" id="KW-1185">Reference proteome</keyword>
<evidence type="ECO:0000259" key="3">
    <source>
        <dbReference type="PROSITE" id="PS52004"/>
    </source>
</evidence>
<dbReference type="CDD" id="cd00833">
    <property type="entry name" value="PKS"/>
    <property type="match status" value="1"/>
</dbReference>
<organism evidence="4 5">
    <name type="scientific">Conoideocrella luteorostrata</name>
    <dbReference type="NCBI Taxonomy" id="1105319"/>
    <lineage>
        <taxon>Eukaryota</taxon>
        <taxon>Fungi</taxon>
        <taxon>Dikarya</taxon>
        <taxon>Ascomycota</taxon>
        <taxon>Pezizomycotina</taxon>
        <taxon>Sordariomycetes</taxon>
        <taxon>Hypocreomycetidae</taxon>
        <taxon>Hypocreales</taxon>
        <taxon>Clavicipitaceae</taxon>
        <taxon>Conoideocrella</taxon>
    </lineage>
</organism>
<proteinExistence type="predicted"/>
<dbReference type="InterPro" id="IPR020841">
    <property type="entry name" value="PKS_Beta-ketoAc_synthase_dom"/>
</dbReference>
<dbReference type="Pfam" id="PF00109">
    <property type="entry name" value="ketoacyl-synt"/>
    <property type="match status" value="1"/>
</dbReference>
<dbReference type="AlphaFoldDB" id="A0AAJ0CM00"/>
<dbReference type="Proteomes" id="UP001251528">
    <property type="component" value="Unassembled WGS sequence"/>
</dbReference>
<dbReference type="SUPFAM" id="SSF53901">
    <property type="entry name" value="Thiolase-like"/>
    <property type="match status" value="1"/>
</dbReference>
<dbReference type="InterPro" id="IPR014030">
    <property type="entry name" value="Ketoacyl_synth_N"/>
</dbReference>
<accession>A0AAJ0CM00</accession>
<dbReference type="GO" id="GO:0006633">
    <property type="term" value="P:fatty acid biosynthetic process"/>
    <property type="evidence" value="ECO:0007669"/>
    <property type="project" value="TreeGrafter"/>
</dbReference>
<dbReference type="PROSITE" id="PS52004">
    <property type="entry name" value="KS3_2"/>
    <property type="match status" value="1"/>
</dbReference>
<dbReference type="PANTHER" id="PTHR43775">
    <property type="entry name" value="FATTY ACID SYNTHASE"/>
    <property type="match status" value="1"/>
</dbReference>
<sequence length="235" mass="26101">MTFDGTVNVNFNEVHDGIANGPAPLTTGRHNGQLNGLHLDPGPEPIAVCGIGLRLPGGIRTGDDFWDVLYNGRDLRGPIPADRFNIDAFDDSLGKTGAIKTRYGYFLDEDLGVLDTSFFHISESELKKTDPQQRKVLEVARECFENAGEINWRAKPIGVYVGTFGDDWLQSLTRENQFKGGYNFTADLMIANKISYEFDLQGPSHELMQVMVQFGDQNRLQRKSGLPTRGMRGSS</sequence>
<dbReference type="InterPro" id="IPR050091">
    <property type="entry name" value="PKS_NRPS_Biosynth_Enz"/>
</dbReference>
<gene>
    <name evidence="4" type="ORF">QQS21_006763</name>
</gene>
<reference evidence="4" key="1">
    <citation type="submission" date="2023-06" db="EMBL/GenBank/DDBJ databases">
        <title>Conoideocrella luteorostrata (Hypocreales: Clavicipitaceae), a potential biocontrol fungus for elongate hemlock scale in United States Christmas tree production areas.</title>
        <authorList>
            <person name="Barrett H."/>
            <person name="Lovett B."/>
            <person name="Macias A.M."/>
            <person name="Stajich J.E."/>
            <person name="Kasson M.T."/>
        </authorList>
    </citation>
    <scope>NUCLEOTIDE SEQUENCE</scope>
    <source>
        <strain evidence="4">ARSEF 14590</strain>
    </source>
</reference>
<evidence type="ECO:0000313" key="4">
    <source>
        <dbReference type="EMBL" id="KAK2595535.1"/>
    </source>
</evidence>
<keyword evidence="2" id="KW-0597">Phosphoprotein</keyword>
<name>A0AAJ0CM00_9HYPO</name>
<dbReference type="InterPro" id="IPR016039">
    <property type="entry name" value="Thiolase-like"/>
</dbReference>
<dbReference type="GO" id="GO:0004312">
    <property type="term" value="F:fatty acid synthase activity"/>
    <property type="evidence" value="ECO:0007669"/>
    <property type="project" value="TreeGrafter"/>
</dbReference>
<dbReference type="SMART" id="SM00825">
    <property type="entry name" value="PKS_KS"/>
    <property type="match status" value="1"/>
</dbReference>
<dbReference type="PANTHER" id="PTHR43775:SF46">
    <property type="entry name" value="FUMIGERMIN SYNTHASE"/>
    <property type="match status" value="1"/>
</dbReference>
<feature type="domain" description="Ketosynthase family 3 (KS3)" evidence="3">
    <location>
        <begin position="43"/>
        <end position="235"/>
    </location>
</feature>
<dbReference type="EMBL" id="JASWJB010000129">
    <property type="protein sequence ID" value="KAK2595535.1"/>
    <property type="molecule type" value="Genomic_DNA"/>
</dbReference>
<dbReference type="GO" id="GO:0044550">
    <property type="term" value="P:secondary metabolite biosynthetic process"/>
    <property type="evidence" value="ECO:0007669"/>
    <property type="project" value="TreeGrafter"/>
</dbReference>
<comment type="caution">
    <text evidence="4">The sequence shown here is derived from an EMBL/GenBank/DDBJ whole genome shotgun (WGS) entry which is preliminary data.</text>
</comment>